<dbReference type="InterPro" id="IPR011042">
    <property type="entry name" value="6-blade_b-propeller_TolB-like"/>
</dbReference>
<dbReference type="EMBL" id="JAAHFQ010000982">
    <property type="protein sequence ID" value="NER31907.1"/>
    <property type="molecule type" value="Genomic_DNA"/>
</dbReference>
<dbReference type="SUPFAM" id="SSF101898">
    <property type="entry name" value="NHL repeat"/>
    <property type="match status" value="1"/>
</dbReference>
<accession>A0A6B3NJV1</accession>
<dbReference type="Gene3D" id="2.120.10.30">
    <property type="entry name" value="TolB, C-terminal domain"/>
    <property type="match status" value="1"/>
</dbReference>
<comment type="caution">
    <text evidence="1">The sequence shown here is derived from an EMBL/GenBank/DDBJ whole genome shotgun (WGS) entry which is preliminary data.</text>
</comment>
<evidence type="ECO:0000313" key="1">
    <source>
        <dbReference type="EMBL" id="NER31907.1"/>
    </source>
</evidence>
<name>A0A6B3NJV1_9CYAN</name>
<organism evidence="1">
    <name type="scientific">Symploca sp. SIO1C4</name>
    <dbReference type="NCBI Taxonomy" id="2607765"/>
    <lineage>
        <taxon>Bacteria</taxon>
        <taxon>Bacillati</taxon>
        <taxon>Cyanobacteriota</taxon>
        <taxon>Cyanophyceae</taxon>
        <taxon>Coleofasciculales</taxon>
        <taxon>Coleofasciculaceae</taxon>
        <taxon>Symploca</taxon>
    </lineage>
</organism>
<feature type="non-terminal residue" evidence="1">
    <location>
        <position position="127"/>
    </location>
</feature>
<protein>
    <recommendedName>
        <fullName evidence="2">SMP-30/Gluconolactonase/LRE-like region domain-containing protein</fullName>
    </recommendedName>
</protein>
<proteinExistence type="predicted"/>
<sequence length="127" mass="13361">MKRSLNSLQVSLALTTLLGLNLVGLPAEASTLFVGSFENDAVLRYDTETGEFIDTFVNSGSGGLDGPVALTFGPDDNFYVISILTDSVLRYDGQTGEFIDSFVSSGSGGLDSPQDLTFGSDGNLYVS</sequence>
<gene>
    <name evidence="1" type="ORF">F6J89_30955</name>
</gene>
<dbReference type="AlphaFoldDB" id="A0A6B3NJV1"/>
<evidence type="ECO:0008006" key="2">
    <source>
        <dbReference type="Google" id="ProtNLM"/>
    </source>
</evidence>
<reference evidence="1" key="1">
    <citation type="submission" date="2019-11" db="EMBL/GenBank/DDBJ databases">
        <title>Genomic insights into an expanded diversity of filamentous marine cyanobacteria reveals the extraordinary biosynthetic potential of Moorea and Okeania.</title>
        <authorList>
            <person name="Ferreira Leao T."/>
            <person name="Wang M."/>
            <person name="Moss N."/>
            <person name="Da Silva R."/>
            <person name="Sanders J."/>
            <person name="Nurk S."/>
            <person name="Gurevich A."/>
            <person name="Humphrey G."/>
            <person name="Reher R."/>
            <person name="Zhu Q."/>
            <person name="Belda-Ferre P."/>
            <person name="Glukhov E."/>
            <person name="Rex R."/>
            <person name="Dorrestein P.C."/>
            <person name="Knight R."/>
            <person name="Pevzner P."/>
            <person name="Gerwick W.H."/>
            <person name="Gerwick L."/>
        </authorList>
    </citation>
    <scope>NUCLEOTIDE SEQUENCE</scope>
    <source>
        <strain evidence="1">SIO1C4</strain>
    </source>
</reference>